<dbReference type="InterPro" id="IPR006530">
    <property type="entry name" value="YD"/>
</dbReference>
<gene>
    <name evidence="8" type="ORF">EYS08_18050</name>
</gene>
<dbReference type="GO" id="GO:0005737">
    <property type="term" value="C:cytoplasm"/>
    <property type="evidence" value="ECO:0007669"/>
    <property type="project" value="InterPro"/>
</dbReference>
<accession>A0A4Q9H9B9</accession>
<evidence type="ECO:0000259" key="7">
    <source>
        <dbReference type="Pfam" id="PF25023"/>
    </source>
</evidence>
<dbReference type="InterPro" id="IPR022385">
    <property type="entry name" value="Rhs_assc_core"/>
</dbReference>
<comment type="subcellular location">
    <subcellularLocation>
        <location evidence="1">Secreted</location>
    </subcellularLocation>
</comment>
<keyword evidence="3" id="KW-0677">Repeat</keyword>
<dbReference type="Proteomes" id="UP000291819">
    <property type="component" value="Unassembled WGS sequence"/>
</dbReference>
<evidence type="ECO:0000256" key="3">
    <source>
        <dbReference type="ARBA" id="ARBA00022737"/>
    </source>
</evidence>
<dbReference type="InterPro" id="IPR050708">
    <property type="entry name" value="T6SS_VgrG/RHS"/>
</dbReference>
<dbReference type="GO" id="GO:0005576">
    <property type="term" value="C:extracellular region"/>
    <property type="evidence" value="ECO:0007669"/>
    <property type="project" value="UniProtKB-SubCell"/>
</dbReference>
<dbReference type="Pfam" id="PF05593">
    <property type="entry name" value="RHS_repeat"/>
    <property type="match status" value="1"/>
</dbReference>
<feature type="domain" description="DUF637" evidence="6">
    <location>
        <begin position="1913"/>
        <end position="1992"/>
    </location>
</feature>
<protein>
    <submittedName>
        <fullName evidence="8">Uncharacterized protein</fullName>
    </submittedName>
</protein>
<dbReference type="InterPro" id="IPR006915">
    <property type="entry name" value="DUF637_hemagglutn_put"/>
</dbReference>
<dbReference type="Pfam" id="PF25023">
    <property type="entry name" value="TEN_YD-shell"/>
    <property type="match status" value="1"/>
</dbReference>
<evidence type="ECO:0000313" key="9">
    <source>
        <dbReference type="Proteomes" id="UP000291819"/>
    </source>
</evidence>
<dbReference type="Pfam" id="PF03534">
    <property type="entry name" value="SpvB"/>
    <property type="match status" value="1"/>
</dbReference>
<comment type="caution">
    <text evidence="8">The sequence shown here is derived from an EMBL/GenBank/DDBJ whole genome shotgun (WGS) entry which is preliminary data.</text>
</comment>
<dbReference type="RefSeq" id="WP_131031421.1">
    <property type="nucleotide sequence ID" value="NZ_SIXF01000021.1"/>
</dbReference>
<feature type="domain" description="Teneurin-like YD-shell" evidence="7">
    <location>
        <begin position="1258"/>
        <end position="1455"/>
    </location>
</feature>
<keyword evidence="5" id="KW-0732">Signal</keyword>
<proteinExistence type="predicted"/>
<dbReference type="Pfam" id="PF04830">
    <property type="entry name" value="DUF637"/>
    <property type="match status" value="1"/>
</dbReference>
<dbReference type="PANTHER" id="PTHR32305">
    <property type="match status" value="1"/>
</dbReference>
<dbReference type="NCBIfam" id="TIGR01643">
    <property type="entry name" value="YD_repeat_2x"/>
    <property type="match status" value="3"/>
</dbReference>
<keyword evidence="4" id="KW-0843">Virulence</keyword>
<name>A0A4Q9H9B9_9SPHI</name>
<feature type="signal peptide" evidence="5">
    <location>
        <begin position="1"/>
        <end position="22"/>
    </location>
</feature>
<evidence type="ECO:0000256" key="4">
    <source>
        <dbReference type="ARBA" id="ARBA00023026"/>
    </source>
</evidence>
<dbReference type="InterPro" id="IPR031325">
    <property type="entry name" value="RHS_repeat"/>
</dbReference>
<evidence type="ECO:0000256" key="5">
    <source>
        <dbReference type="SAM" id="SignalP"/>
    </source>
</evidence>
<dbReference type="InterPro" id="IPR028994">
    <property type="entry name" value="Integrin_alpha_N"/>
</dbReference>
<dbReference type="InterPro" id="IPR003284">
    <property type="entry name" value="Sal_SpvB"/>
</dbReference>
<dbReference type="InterPro" id="IPR056823">
    <property type="entry name" value="TEN-like_YD-shell"/>
</dbReference>
<dbReference type="NCBIfam" id="TIGR03696">
    <property type="entry name" value="Rhs_assc_core"/>
    <property type="match status" value="1"/>
</dbReference>
<dbReference type="EMBL" id="SIXF01000021">
    <property type="protein sequence ID" value="TBO40555.1"/>
    <property type="molecule type" value="Genomic_DNA"/>
</dbReference>
<dbReference type="Gene3D" id="2.180.10.10">
    <property type="entry name" value="RHS repeat-associated core"/>
    <property type="match status" value="2"/>
</dbReference>
<keyword evidence="9" id="KW-1185">Reference proteome</keyword>
<dbReference type="OrthoDB" id="6225685at2"/>
<feature type="chain" id="PRO_5020581910" evidence="5">
    <location>
        <begin position="23"/>
        <end position="2134"/>
    </location>
</feature>
<organism evidence="8 9">
    <name type="scientific">Pedobacter kyonggii</name>
    <dbReference type="NCBI Taxonomy" id="1926871"/>
    <lineage>
        <taxon>Bacteria</taxon>
        <taxon>Pseudomonadati</taxon>
        <taxon>Bacteroidota</taxon>
        <taxon>Sphingobacteriia</taxon>
        <taxon>Sphingobacteriales</taxon>
        <taxon>Sphingobacteriaceae</taxon>
        <taxon>Pedobacter</taxon>
    </lineage>
</organism>
<evidence type="ECO:0000313" key="8">
    <source>
        <dbReference type="EMBL" id="TBO40555.1"/>
    </source>
</evidence>
<sequence>MKKSLRICFTIILGVCALSVFAQQANKLVGVIDDTYEVNQTGGYNHVVPLTVPPGINGLVPNLSVVYDSRAGISEMGYGWNISGLSKIVRSGNNFAQNGFVDGINFTEKDVFLLDGQYLTCIEKNNGSANSVYRTENEGFAFIRAIGAIPNSSSSPNYFIVKHPNGLNYYYGETAESRNEISVSQSRKEILEWNLTRIVDRFGNFILFEYSAQPDHHIRIESISYAGNAKIGPGAKNKILFNYTTDPSRKFNIGYLAGSVFKNNDILSSIQMETNGRSHKYYDFKYDTPTGKQLIEIRESADKDDDSAIPKTTIEWYKQSRIEYNAVDSADLPAPMANYNFIRDLNGDQDDEYVSLTNTKIPGKDSLSLNVFIKQAGKYVPAIINLPIAVGYTTISGINFLDLNGDQLADLVTPNFVFLNKSTAEKISFSRYPSNLPMYGVFERTAVDLDGDGRQELFCKSFANSYSVYSLNEKNELFQSANMSFGNPTLLTKQFLGDFTGSGKTQILISLIADGQMKGGILKLRNGEIDTKEFLFPAGLTTADWTFMRFMDINGDGLSDLIIPSSNPYSIDIRIFLFTGNGFVPTTINKPFANPPGVKYSFGNYTSAEGMQYLLSWPNGKTEVYDIVVPDPGELTFVLSKTQLNLPKGINLFTSLESISFEDVDWNGSPDLVVRAKREIKYTSGIGHEHKLREVIDGFGNLVRVTYSGLNEYETYKANYEATLKAGYKLFRGGFPVVKFLTTSSASDKSEIFTEYSYEDLIEERRGRGLAGFRKVIQNNSTAKIVTLTTYRYDFPLTGKISRQEKKSDGKLFFVQENNWDFMLYHKGNDYQNLSLSQTSKNLISAGLQKSFGKNFSRNNDKAISLMSGFSQKMDASLLRIDSANSSSQQDIASSVLHAVKDFSSSGLSYRPLLLSSRIIKYETDGTLSSNTLIKNSYDTHSNNTKTETVLSDGTVICADRKFRNFNADLSVGAVYLFGVPLSDSTYVYHPVKAMATKGRTFHYIYNANGTLVKIVRQRTDPQYRHFTELIYDEVGNIIGKKSYNNPVKILSESYEYTDDKRFIASYTNPIGFTTTYVRNVDNGRMLSETDPNGFKMEYQYDLAGNLTKEIYPDGRVMEYSYRLASQADKDRFAYAVLEKQPGAELVKRIIDRNGREIASLFPSIGPQNADKSLFRKSLQYRAHSDRKRTLQVSKPVFLNFRIDEDGDLELDEQGPEPTEPGKTVFQNDAFGRLISVKNPDGKISSISYQGMNKLETNTAGQIKKTTYDAKGQVARVSDYSGSTVSYAYDLWGNLTSLKTSGGTIEISYDVLGRKTSVKDPNLGTLNYAYDEFDRLIKETTNGTREIRIEYDAAGRITKKYTPAGTTTWFYDRAVKGKVDSIAQSSGDFTAYRYDRLGRPIAQHQGIGSRVFVSTFTYDSLSRVSSKRYPSGLVVNYGYRNNVQTRLSSQAAGEVEKNIWELEEVTASGMVLSGTLGNGLKIENRYQEETELLASSSTFNSTDPTKSLLAISYGYDDLYRINSKTDANTGKVETYSYDVLSRLSAVSTPEHKMEVSYADNGNISAKTGSGIYQYDIQSNQRLRYLYNNGEKLREYSYDSFGNMVDEAKKGLKIGYTYFNKPEALEMNGLKLAVIYGHNQNEISSTLLKAGKVISRNTRPFADFELIEEGNKITQLHYLSSGGQMTAIQQITDSAGKREVSIVYLHLDHQGSLAAKSNQSGKITSIYSYSPFGERSVKQLDRYDRYGRVISQSPVEQDLGYTGHRHLDAFGLINAGGRYYDPEVGRFLSPDLFVEDPSSAQSFNRYSYVTNDPVNRWDPEGFWSIRKPLNFSKETRAVSRVINNIGRETGNGIRTFGQFHQNIYNEGDRFLDKYGKQVVIIAAAATITYFTCGAGTAAFWAAVGKGALIGAGVSGGMTAVQGGSFKEVMNASMNGAINGAASAAMFSSIGSSFAKFGEMGLDKDVSFAAKTLAHGGAGGISSELSGGSFKQGFLETSIVHALGPLNESIFDQRDQKFSRIAFSGGVGAIAAYASGGNVVAGATSGSFSRWFNCESTLPPPGNPITKFMEPGYVAWKCDQQIATDPFFRAGYEDYGRHWDRGSDARDAIFTIYEVIRKMSAQKQQPVQEVKAPPLH</sequence>
<evidence type="ECO:0000259" key="6">
    <source>
        <dbReference type="Pfam" id="PF04830"/>
    </source>
</evidence>
<reference evidence="8 9" key="1">
    <citation type="submission" date="2019-02" db="EMBL/GenBank/DDBJ databases">
        <title>Pedobacter kyonggii whole genome sequence analysis.</title>
        <authorList>
            <person name="Dahal R.H."/>
        </authorList>
    </citation>
    <scope>NUCLEOTIDE SEQUENCE [LARGE SCALE GENOMIC DNA]</scope>
    <source>
        <strain evidence="8 9">K-4-11-1</strain>
    </source>
</reference>
<dbReference type="SUPFAM" id="SSF69318">
    <property type="entry name" value="Integrin alpha N-terminal domain"/>
    <property type="match status" value="1"/>
</dbReference>
<evidence type="ECO:0000256" key="1">
    <source>
        <dbReference type="ARBA" id="ARBA00004613"/>
    </source>
</evidence>
<evidence type="ECO:0000256" key="2">
    <source>
        <dbReference type="ARBA" id="ARBA00022525"/>
    </source>
</evidence>
<dbReference type="PANTHER" id="PTHR32305:SF15">
    <property type="entry name" value="PROTEIN RHSA-RELATED"/>
    <property type="match status" value="1"/>
</dbReference>
<keyword evidence="2" id="KW-0964">Secreted</keyword>